<gene>
    <name evidence="1" type="ORF">SAMN05421780_103238</name>
</gene>
<protein>
    <submittedName>
        <fullName evidence="1">Uncharacterized protein</fullName>
    </submittedName>
</protein>
<evidence type="ECO:0000313" key="1">
    <source>
        <dbReference type="EMBL" id="SFC19822.1"/>
    </source>
</evidence>
<dbReference type="AlphaFoldDB" id="A0A1I1H8A1"/>
<dbReference type="Proteomes" id="UP000199514">
    <property type="component" value="Unassembled WGS sequence"/>
</dbReference>
<accession>A0A1I1H8A1</accession>
<organism evidence="1 2">
    <name type="scientific">Flexibacter flexilis DSM 6793</name>
    <dbReference type="NCBI Taxonomy" id="927664"/>
    <lineage>
        <taxon>Bacteria</taxon>
        <taxon>Pseudomonadati</taxon>
        <taxon>Bacteroidota</taxon>
        <taxon>Cytophagia</taxon>
        <taxon>Cytophagales</taxon>
        <taxon>Flexibacteraceae</taxon>
        <taxon>Flexibacter</taxon>
    </lineage>
</organism>
<dbReference type="EMBL" id="FOLE01000003">
    <property type="protein sequence ID" value="SFC19822.1"/>
    <property type="molecule type" value="Genomic_DNA"/>
</dbReference>
<reference evidence="1 2" key="1">
    <citation type="submission" date="2016-10" db="EMBL/GenBank/DDBJ databases">
        <authorList>
            <person name="de Groot N.N."/>
        </authorList>
    </citation>
    <scope>NUCLEOTIDE SEQUENCE [LARGE SCALE GENOMIC DNA]</scope>
    <source>
        <strain evidence="1 2">DSM 6793</strain>
    </source>
</reference>
<name>A0A1I1H8A1_9BACT</name>
<sequence>MENEQYRAFTRFKFISSDITLINKKLDRILSDTIIPQLMKEECALQYKEKPIIRPKIDNIIIKKDFEVDKIEPLFPELNISIEQTDSSVFLKFPVNWNGEVALCSTPINHRGRMQKLIYSVKASYIELSNDGQYKVLSHDFQLLHVTGAREEG</sequence>
<dbReference type="RefSeq" id="WP_091510220.1">
    <property type="nucleotide sequence ID" value="NZ_FOLE01000003.1"/>
</dbReference>
<keyword evidence="2" id="KW-1185">Reference proteome</keyword>
<evidence type="ECO:0000313" key="2">
    <source>
        <dbReference type="Proteomes" id="UP000199514"/>
    </source>
</evidence>
<proteinExistence type="predicted"/>